<dbReference type="AlphaFoldDB" id="A0A8J7GLK8"/>
<keyword evidence="4" id="KW-0949">S-adenosyl-L-methionine</keyword>
<evidence type="ECO:0000256" key="6">
    <source>
        <dbReference type="ARBA" id="ARBA00047942"/>
    </source>
</evidence>
<comment type="catalytic activity">
    <reaction evidence="6">
        <text>a 2'-deoxyadenosine in DNA + S-adenosyl-L-methionine = an N(6)-methyl-2'-deoxyadenosine in DNA + S-adenosyl-L-homocysteine + H(+)</text>
        <dbReference type="Rhea" id="RHEA:15197"/>
        <dbReference type="Rhea" id="RHEA-COMP:12418"/>
        <dbReference type="Rhea" id="RHEA-COMP:12419"/>
        <dbReference type="ChEBI" id="CHEBI:15378"/>
        <dbReference type="ChEBI" id="CHEBI:57856"/>
        <dbReference type="ChEBI" id="CHEBI:59789"/>
        <dbReference type="ChEBI" id="CHEBI:90615"/>
        <dbReference type="ChEBI" id="CHEBI:90616"/>
        <dbReference type="EC" id="2.1.1.72"/>
    </reaction>
</comment>
<sequence>MSTSRRRPIGNPRDHAQRIAEAVAETWGRSASGGSDLEIPVGVVAALALGCQRLDSDGPAPTDLLLAATREDFIQVLRDLWIMFAVTRPDLSPNIGIARNWLFEDRSAHQLGAAHDVGRAALRAGLLDLLTDPEHRRGVDLLGPLLMTMRPASAISGRGQFYTPPEVSQVMANMLGVQPGTTVNEPSAGTGGMLCAAALHLRANGHDPATVTWYANDIDPLAVAALAINAHLWDLGPRVLFATANTLSEPDWIPRALAARDAALFEIKAVRMMATLRHLTTPTDDSPEQIAA</sequence>
<dbReference type="PANTHER" id="PTHR42933:SF3">
    <property type="entry name" value="TYPE I RESTRICTION ENZYME MJAVIII METHYLASE SUBUNIT"/>
    <property type="match status" value="1"/>
</dbReference>
<dbReference type="EMBL" id="JADOUF010000001">
    <property type="protein sequence ID" value="MBG6140486.1"/>
    <property type="molecule type" value="Genomic_DNA"/>
</dbReference>
<dbReference type="InterPro" id="IPR051537">
    <property type="entry name" value="DNA_Adenine_Mtase"/>
</dbReference>
<dbReference type="GO" id="GO:0003677">
    <property type="term" value="F:DNA binding"/>
    <property type="evidence" value="ECO:0007669"/>
    <property type="project" value="InterPro"/>
</dbReference>
<dbReference type="GO" id="GO:0008170">
    <property type="term" value="F:N-methyltransferase activity"/>
    <property type="evidence" value="ECO:0007669"/>
    <property type="project" value="InterPro"/>
</dbReference>
<protein>
    <recommendedName>
        <fullName evidence="1">site-specific DNA-methyltransferase (adenine-specific)</fullName>
        <ecNumber evidence="1">2.1.1.72</ecNumber>
    </recommendedName>
</protein>
<name>A0A8J7GLK8_9ACTN</name>
<dbReference type="GO" id="GO:0032259">
    <property type="term" value="P:methylation"/>
    <property type="evidence" value="ECO:0007669"/>
    <property type="project" value="UniProtKB-KW"/>
</dbReference>
<dbReference type="Pfam" id="PF02384">
    <property type="entry name" value="N6_Mtase"/>
    <property type="match status" value="1"/>
</dbReference>
<proteinExistence type="predicted"/>
<reference evidence="8" key="1">
    <citation type="submission" date="2020-11" db="EMBL/GenBank/DDBJ databases">
        <title>Sequencing the genomes of 1000 actinobacteria strains.</title>
        <authorList>
            <person name="Klenk H.-P."/>
        </authorList>
    </citation>
    <scope>NUCLEOTIDE SEQUENCE</scope>
    <source>
        <strain evidence="8">DSM 45356</strain>
    </source>
</reference>
<dbReference type="PRINTS" id="PR00507">
    <property type="entry name" value="N12N6MTFRASE"/>
</dbReference>
<evidence type="ECO:0000259" key="7">
    <source>
        <dbReference type="Pfam" id="PF02384"/>
    </source>
</evidence>
<dbReference type="Proteomes" id="UP000622552">
    <property type="component" value="Unassembled WGS sequence"/>
</dbReference>
<dbReference type="InterPro" id="IPR029063">
    <property type="entry name" value="SAM-dependent_MTases_sf"/>
</dbReference>
<dbReference type="SUPFAM" id="SSF53335">
    <property type="entry name" value="S-adenosyl-L-methionine-dependent methyltransferases"/>
    <property type="match status" value="1"/>
</dbReference>
<dbReference type="Gene3D" id="3.40.50.150">
    <property type="entry name" value="Vaccinia Virus protein VP39"/>
    <property type="match status" value="1"/>
</dbReference>
<comment type="caution">
    <text evidence="8">The sequence shown here is derived from an EMBL/GenBank/DDBJ whole genome shotgun (WGS) entry which is preliminary data.</text>
</comment>
<evidence type="ECO:0000256" key="2">
    <source>
        <dbReference type="ARBA" id="ARBA00022603"/>
    </source>
</evidence>
<dbReference type="GO" id="GO:0009007">
    <property type="term" value="F:site-specific DNA-methyltransferase (adenine-specific) activity"/>
    <property type="evidence" value="ECO:0007669"/>
    <property type="project" value="UniProtKB-EC"/>
</dbReference>
<evidence type="ECO:0000313" key="8">
    <source>
        <dbReference type="EMBL" id="MBG6140486.1"/>
    </source>
</evidence>
<accession>A0A8J7GLK8</accession>
<dbReference type="EC" id="2.1.1.72" evidence="1"/>
<evidence type="ECO:0000256" key="4">
    <source>
        <dbReference type="ARBA" id="ARBA00022691"/>
    </source>
</evidence>
<evidence type="ECO:0000256" key="1">
    <source>
        <dbReference type="ARBA" id="ARBA00011900"/>
    </source>
</evidence>
<dbReference type="GO" id="GO:0009307">
    <property type="term" value="P:DNA restriction-modification system"/>
    <property type="evidence" value="ECO:0007669"/>
    <property type="project" value="UniProtKB-KW"/>
</dbReference>
<evidence type="ECO:0000256" key="3">
    <source>
        <dbReference type="ARBA" id="ARBA00022679"/>
    </source>
</evidence>
<keyword evidence="2" id="KW-0489">Methyltransferase</keyword>
<feature type="domain" description="DNA methylase adenine-specific" evidence="7">
    <location>
        <begin position="153"/>
        <end position="253"/>
    </location>
</feature>
<keyword evidence="9" id="KW-1185">Reference proteome</keyword>
<evidence type="ECO:0000313" key="9">
    <source>
        <dbReference type="Proteomes" id="UP000622552"/>
    </source>
</evidence>
<evidence type="ECO:0000256" key="5">
    <source>
        <dbReference type="ARBA" id="ARBA00022747"/>
    </source>
</evidence>
<keyword evidence="5" id="KW-0680">Restriction system</keyword>
<dbReference type="RefSeq" id="WP_197007024.1">
    <property type="nucleotide sequence ID" value="NZ_BONS01000005.1"/>
</dbReference>
<dbReference type="PANTHER" id="PTHR42933">
    <property type="entry name" value="SLR6095 PROTEIN"/>
    <property type="match status" value="1"/>
</dbReference>
<gene>
    <name evidence="8" type="ORF">IW245_006680</name>
</gene>
<keyword evidence="3" id="KW-0808">Transferase</keyword>
<dbReference type="InterPro" id="IPR003356">
    <property type="entry name" value="DNA_methylase_A-5"/>
</dbReference>
<organism evidence="8 9">
    <name type="scientific">Longispora fulva</name>
    <dbReference type="NCBI Taxonomy" id="619741"/>
    <lineage>
        <taxon>Bacteria</taxon>
        <taxon>Bacillati</taxon>
        <taxon>Actinomycetota</taxon>
        <taxon>Actinomycetes</taxon>
        <taxon>Micromonosporales</taxon>
        <taxon>Micromonosporaceae</taxon>
        <taxon>Longispora</taxon>
    </lineage>
</organism>